<feature type="transmembrane region" description="Helical" evidence="1">
    <location>
        <begin position="259"/>
        <end position="277"/>
    </location>
</feature>
<gene>
    <name evidence="2" type="ORF">VCB98_08685</name>
</gene>
<dbReference type="Proteomes" id="UP001302316">
    <property type="component" value="Unassembled WGS sequence"/>
</dbReference>
<feature type="transmembrane region" description="Helical" evidence="1">
    <location>
        <begin position="297"/>
        <end position="319"/>
    </location>
</feature>
<evidence type="ECO:0000313" key="2">
    <source>
        <dbReference type="EMBL" id="MEA5445893.1"/>
    </source>
</evidence>
<evidence type="ECO:0000256" key="1">
    <source>
        <dbReference type="SAM" id="Phobius"/>
    </source>
</evidence>
<evidence type="ECO:0000313" key="3">
    <source>
        <dbReference type="Proteomes" id="UP001302316"/>
    </source>
</evidence>
<dbReference type="CDD" id="cd14726">
    <property type="entry name" value="TraB_PrgY-like"/>
    <property type="match status" value="1"/>
</dbReference>
<keyword evidence="1" id="KW-0472">Membrane</keyword>
<dbReference type="InterPro" id="IPR046345">
    <property type="entry name" value="TraB_PrgY-like"/>
</dbReference>
<accession>A0AAP6JF71</accession>
<protein>
    <submittedName>
        <fullName evidence="2">TraB/GumN family protein</fullName>
    </submittedName>
</protein>
<sequence>MPEQSGPRQVIERDGTRFTLLGTAHVSLASAEEAEALAQDERFDAVAVELCETRHQAMRDPSHMANLDLFQVFRQGKGGMVAASLMLGAYQRRLSEQLGTEPGAEMRRAEDAAVKRGAPVWLVDREIGTTLKRVYRAHRWWERLPLLAGLFASLLSREKVSEAEIERLKEGDVIENSFRELAEQSDTLYQKLVAERDEYMAQRLLAELESCEERPREVLVVVGAGHLKGLAKALSEAPRDPEHELALARLPRPARWPKVLPWAIVAIILSGFALGFARSPELGLRMAADWVLINGGFSALGAAAALAHPLTIIGSMLAAPLTSLNPTIGAGFVAAALELSLRKPRVADFQSLRDDVINWWGWWQNRVARTLLVFLFVTLGSALGTYLGGFRVFEHLLAG</sequence>
<comment type="caution">
    <text evidence="2">The sequence shown here is derived from an EMBL/GenBank/DDBJ whole genome shotgun (WGS) entry which is preliminary data.</text>
</comment>
<dbReference type="InterPro" id="IPR002816">
    <property type="entry name" value="TraB/PrgY/GumN_fam"/>
</dbReference>
<dbReference type="RefSeq" id="WP_346051768.1">
    <property type="nucleotide sequence ID" value="NZ_JAYGII010000016.1"/>
</dbReference>
<dbReference type="Pfam" id="PF01963">
    <property type="entry name" value="TraB_PrgY_gumN"/>
    <property type="match status" value="1"/>
</dbReference>
<keyword evidence="3" id="KW-1185">Reference proteome</keyword>
<proteinExistence type="predicted"/>
<dbReference type="PANTHER" id="PTHR21530:SF7">
    <property type="entry name" value="TRAB DOMAIN-CONTAINING PROTEIN"/>
    <property type="match status" value="1"/>
</dbReference>
<organism evidence="2 3">
    <name type="scientific">Natronospira elongata</name>
    <dbReference type="NCBI Taxonomy" id="3110268"/>
    <lineage>
        <taxon>Bacteria</taxon>
        <taxon>Pseudomonadati</taxon>
        <taxon>Pseudomonadota</taxon>
        <taxon>Gammaproteobacteria</taxon>
        <taxon>Natronospirales</taxon>
        <taxon>Natronospiraceae</taxon>
        <taxon>Natronospira</taxon>
    </lineage>
</organism>
<keyword evidence="1" id="KW-1133">Transmembrane helix</keyword>
<reference evidence="2 3" key="1">
    <citation type="submission" date="2023-12" db="EMBL/GenBank/DDBJ databases">
        <title>Whole-genome sequencing of halo(alkali)philic microorganisms from hypersaline lakes.</title>
        <authorList>
            <person name="Sorokin D.Y."/>
            <person name="Merkel A.Y."/>
            <person name="Messina E."/>
            <person name="Yakimov M."/>
        </authorList>
    </citation>
    <scope>NUCLEOTIDE SEQUENCE [LARGE SCALE GENOMIC DNA]</scope>
    <source>
        <strain evidence="2 3">AB-CW1</strain>
    </source>
</reference>
<keyword evidence="1" id="KW-0812">Transmembrane</keyword>
<dbReference type="AlphaFoldDB" id="A0AAP6JF71"/>
<name>A0AAP6JF71_9GAMM</name>
<dbReference type="PANTHER" id="PTHR21530">
    <property type="entry name" value="PHEROMONE SHUTDOWN PROTEIN"/>
    <property type="match status" value="1"/>
</dbReference>
<feature type="transmembrane region" description="Helical" evidence="1">
    <location>
        <begin position="371"/>
        <end position="393"/>
    </location>
</feature>
<dbReference type="EMBL" id="JAYGII010000016">
    <property type="protein sequence ID" value="MEA5445893.1"/>
    <property type="molecule type" value="Genomic_DNA"/>
</dbReference>
<dbReference type="InterPro" id="IPR005230">
    <property type="entry name" value="TraB_bac"/>
</dbReference>
<dbReference type="NCBIfam" id="TIGR00261">
    <property type="entry name" value="traB"/>
    <property type="match status" value="1"/>
</dbReference>